<dbReference type="Proteomes" id="UP000198210">
    <property type="component" value="Chromosome I"/>
</dbReference>
<feature type="compositionally biased region" description="Basic and acidic residues" evidence="1">
    <location>
        <begin position="1"/>
        <end position="13"/>
    </location>
</feature>
<dbReference type="AlphaFoldDB" id="A0A1C5HS89"/>
<protein>
    <submittedName>
        <fullName evidence="2">Uncharacterized protein</fullName>
    </submittedName>
</protein>
<evidence type="ECO:0000313" key="3">
    <source>
        <dbReference type="Proteomes" id="UP000198210"/>
    </source>
</evidence>
<accession>A0A1C5HS89</accession>
<evidence type="ECO:0000256" key="1">
    <source>
        <dbReference type="SAM" id="MobiDB-lite"/>
    </source>
</evidence>
<gene>
    <name evidence="2" type="ORF">GA0074704_2229</name>
</gene>
<dbReference type="EMBL" id="LT607751">
    <property type="protein sequence ID" value="SCG48753.1"/>
    <property type="molecule type" value="Genomic_DNA"/>
</dbReference>
<keyword evidence="3" id="KW-1185">Reference proteome</keyword>
<feature type="region of interest" description="Disordered" evidence="1">
    <location>
        <begin position="1"/>
        <end position="21"/>
    </location>
</feature>
<sequence length="127" mass="13915">MAAAQDPRHHDPLPDVPPSISLDGGVNLAVSEIADFLVSVRDDRGNSDNLRWWAQQQLDEIQDLRQAARRAAADDPDRSHRLARALRYSAAPRLSREAVSQVDHAIARAEADAERIYGDGDRGQAAA</sequence>
<organism evidence="2 3">
    <name type="scientific">Micromonospora siamensis</name>
    <dbReference type="NCBI Taxonomy" id="299152"/>
    <lineage>
        <taxon>Bacteria</taxon>
        <taxon>Bacillati</taxon>
        <taxon>Actinomycetota</taxon>
        <taxon>Actinomycetes</taxon>
        <taxon>Micromonosporales</taxon>
        <taxon>Micromonosporaceae</taxon>
        <taxon>Micromonospora</taxon>
    </lineage>
</organism>
<name>A0A1C5HS89_9ACTN</name>
<proteinExistence type="predicted"/>
<reference evidence="2 3" key="1">
    <citation type="submission" date="2016-06" db="EMBL/GenBank/DDBJ databases">
        <authorList>
            <person name="Kjaerup R.B."/>
            <person name="Dalgaard T.S."/>
            <person name="Juul-Madsen H.R."/>
        </authorList>
    </citation>
    <scope>NUCLEOTIDE SEQUENCE [LARGE SCALE GENOMIC DNA]</scope>
    <source>
        <strain evidence="2 3">DSM 45097</strain>
    </source>
</reference>
<evidence type="ECO:0000313" key="2">
    <source>
        <dbReference type="EMBL" id="SCG48753.1"/>
    </source>
</evidence>
<dbReference type="RefSeq" id="WP_088970436.1">
    <property type="nucleotide sequence ID" value="NZ_JBHLYF010000022.1"/>
</dbReference>